<evidence type="ECO:0000256" key="2">
    <source>
        <dbReference type="SAM" id="Phobius"/>
    </source>
</evidence>
<gene>
    <name evidence="3" type="ORF">GCM10017596_11510</name>
</gene>
<keyword evidence="2" id="KW-1133">Transmembrane helix</keyword>
<protein>
    <submittedName>
        <fullName evidence="3">Uncharacterized protein</fullName>
    </submittedName>
</protein>
<dbReference type="Proteomes" id="UP001142325">
    <property type="component" value="Unassembled WGS sequence"/>
</dbReference>
<accession>A0A9W6HR85</accession>
<feature type="transmembrane region" description="Helical" evidence="2">
    <location>
        <begin position="12"/>
        <end position="38"/>
    </location>
</feature>
<dbReference type="RefSeq" id="WP_204939080.1">
    <property type="nucleotide sequence ID" value="NZ_BAAAUM010000001.1"/>
</dbReference>
<name>A0A9W6HR85_9MICO</name>
<organism evidence="3 4">
    <name type="scientific">Microbacterium keratanolyticum</name>
    <dbReference type="NCBI Taxonomy" id="67574"/>
    <lineage>
        <taxon>Bacteria</taxon>
        <taxon>Bacillati</taxon>
        <taxon>Actinomycetota</taxon>
        <taxon>Actinomycetes</taxon>
        <taxon>Micrococcales</taxon>
        <taxon>Microbacteriaceae</taxon>
        <taxon>Microbacterium</taxon>
    </lineage>
</organism>
<evidence type="ECO:0000256" key="1">
    <source>
        <dbReference type="SAM" id="MobiDB-lite"/>
    </source>
</evidence>
<reference evidence="3" key="1">
    <citation type="journal article" date="2014" name="Int. J. Syst. Evol. Microbiol.">
        <title>Complete genome sequence of Corynebacterium casei LMG S-19264T (=DSM 44701T), isolated from a smear-ripened cheese.</title>
        <authorList>
            <consortium name="US DOE Joint Genome Institute (JGI-PGF)"/>
            <person name="Walter F."/>
            <person name="Albersmeier A."/>
            <person name="Kalinowski J."/>
            <person name="Ruckert C."/>
        </authorList>
    </citation>
    <scope>NUCLEOTIDE SEQUENCE</scope>
    <source>
        <strain evidence="3">VKM Ac-1958</strain>
    </source>
</reference>
<proteinExistence type="predicted"/>
<evidence type="ECO:0000313" key="3">
    <source>
        <dbReference type="EMBL" id="GLK01436.1"/>
    </source>
</evidence>
<sequence>MNDDYGWAAGLGIGMFLLVAVIYLGILALSLWITYLIIRTAVKNGILKADEERARRGYPAMTPPRGGYAAPPSAPGSPYQRP</sequence>
<feature type="compositionally biased region" description="Low complexity" evidence="1">
    <location>
        <begin position="63"/>
        <end position="82"/>
    </location>
</feature>
<reference evidence="3" key="2">
    <citation type="submission" date="2023-01" db="EMBL/GenBank/DDBJ databases">
        <authorList>
            <person name="Sun Q."/>
            <person name="Evtushenko L."/>
        </authorList>
    </citation>
    <scope>NUCLEOTIDE SEQUENCE</scope>
    <source>
        <strain evidence="3">VKM Ac-1958</strain>
    </source>
</reference>
<feature type="region of interest" description="Disordered" evidence="1">
    <location>
        <begin position="57"/>
        <end position="82"/>
    </location>
</feature>
<keyword evidence="4" id="KW-1185">Reference proteome</keyword>
<comment type="caution">
    <text evidence="3">The sequence shown here is derived from an EMBL/GenBank/DDBJ whole genome shotgun (WGS) entry which is preliminary data.</text>
</comment>
<keyword evidence="2" id="KW-0812">Transmembrane</keyword>
<dbReference type="AlphaFoldDB" id="A0A9W6HR85"/>
<evidence type="ECO:0000313" key="4">
    <source>
        <dbReference type="Proteomes" id="UP001142325"/>
    </source>
</evidence>
<keyword evidence="2" id="KW-0472">Membrane</keyword>
<dbReference type="EMBL" id="BSET01000001">
    <property type="protein sequence ID" value="GLK01436.1"/>
    <property type="molecule type" value="Genomic_DNA"/>
</dbReference>